<gene>
    <name evidence="1" type="ORF">SAMN05444007_108264</name>
</gene>
<dbReference type="AlphaFoldDB" id="A0A1H7CQK2"/>
<name>A0A1H7CQK2_9RHOB</name>
<sequence length="171" mass="19153">MAKEKWLTDNLCALGDRVRIERGPQVVELDCTDENLDDRVTPRRYAKGRRDALGRLIQPDEAVAELQGKLQRLGAGEPAEGVVKAIGEITAAKALDDALERPHVAASGKMAVIDDKARHKPWLWKVYQLQAGQEFNHRTGEVQTRERFVKVKELQGLEKALEHARKLAKGD</sequence>
<dbReference type="Proteomes" id="UP000199379">
    <property type="component" value="Unassembled WGS sequence"/>
</dbReference>
<organism evidence="1 2">
    <name type="scientific">Cribrihabitans marinus</name>
    <dbReference type="NCBI Taxonomy" id="1227549"/>
    <lineage>
        <taxon>Bacteria</taxon>
        <taxon>Pseudomonadati</taxon>
        <taxon>Pseudomonadota</taxon>
        <taxon>Alphaproteobacteria</taxon>
        <taxon>Rhodobacterales</taxon>
        <taxon>Paracoccaceae</taxon>
        <taxon>Cribrihabitans</taxon>
    </lineage>
</organism>
<proteinExistence type="predicted"/>
<keyword evidence="2" id="KW-1185">Reference proteome</keyword>
<dbReference type="STRING" id="1227549.SAMN05444007_108264"/>
<dbReference type="OrthoDB" id="9853600at2"/>
<protein>
    <submittedName>
        <fullName evidence="1">Uncharacterized protein</fullName>
    </submittedName>
</protein>
<dbReference type="RefSeq" id="WP_092368722.1">
    <property type="nucleotide sequence ID" value="NZ_BMGV01000008.1"/>
</dbReference>
<evidence type="ECO:0000313" key="2">
    <source>
        <dbReference type="Proteomes" id="UP000199379"/>
    </source>
</evidence>
<accession>A0A1H7CQK2</accession>
<dbReference type="EMBL" id="FNYD01000008">
    <property type="protein sequence ID" value="SEJ91948.1"/>
    <property type="molecule type" value="Genomic_DNA"/>
</dbReference>
<reference evidence="1 2" key="1">
    <citation type="submission" date="2016-10" db="EMBL/GenBank/DDBJ databases">
        <authorList>
            <person name="de Groot N.N."/>
        </authorList>
    </citation>
    <scope>NUCLEOTIDE SEQUENCE [LARGE SCALE GENOMIC DNA]</scope>
    <source>
        <strain evidence="1 2">DSM 29340</strain>
    </source>
</reference>
<evidence type="ECO:0000313" key="1">
    <source>
        <dbReference type="EMBL" id="SEJ91948.1"/>
    </source>
</evidence>